<keyword evidence="4" id="KW-1185">Reference proteome</keyword>
<sequence>MTGDPNRASGSGLPRRRRGESLRAARAAASPSDPAPGHEYRPGPHPPAAYPGPERPATAGPPGVAGAGGAAAGPAAPAPPAWTGGAPAAWPGHDVPNPPAPQAPPGFGHGVPSPGREPYGGATPPGPAGMPPGAAPLTLPPEPPPAPPAEPGGPAPAPQEKNGARRTRGRRVLNAVLGTVLAAAAVGLQTTVLTVDQRDDPITSSGAVGEEVRTSLFAVRVEQVTLARTFKKEQMNPVPAFPGQIYLIVSVDATATQRAIRLQSAHLLTPDGKKFAASDQVTSSELLKNKWVQPMMRTRGLIVFEVPPSALPGASMVIQEKAFSLFGDQYVPEAAIDLGLDAAATRSVKDVYEVRTT</sequence>
<dbReference type="Gene3D" id="2.60.40.1240">
    <property type="match status" value="1"/>
</dbReference>
<evidence type="ECO:0000256" key="2">
    <source>
        <dbReference type="SAM" id="MobiDB-lite"/>
    </source>
</evidence>
<organism evidence="3 4">
    <name type="scientific">Thermopolyspora flexuosa</name>
    <dbReference type="NCBI Taxonomy" id="103836"/>
    <lineage>
        <taxon>Bacteria</taxon>
        <taxon>Bacillati</taxon>
        <taxon>Actinomycetota</taxon>
        <taxon>Actinomycetes</taxon>
        <taxon>Streptosporangiales</taxon>
        <taxon>Streptosporangiaceae</taxon>
        <taxon>Thermopolyspora</taxon>
    </lineage>
</organism>
<dbReference type="RefSeq" id="WP_142260959.1">
    <property type="nucleotide sequence ID" value="NZ_BMPV01000002.1"/>
</dbReference>
<accession>A0A543J308</accession>
<evidence type="ECO:0000313" key="4">
    <source>
        <dbReference type="Proteomes" id="UP000319213"/>
    </source>
</evidence>
<dbReference type="OrthoDB" id="3472883at2"/>
<dbReference type="InterPro" id="IPR029050">
    <property type="entry name" value="Immunoprotect_excell_Ig-like"/>
</dbReference>
<feature type="compositionally biased region" description="Pro residues" evidence="2">
    <location>
        <begin position="43"/>
        <end position="54"/>
    </location>
</feature>
<protein>
    <recommendedName>
        <fullName evidence="5">DUF4352 domain-containing protein</fullName>
    </recommendedName>
</protein>
<evidence type="ECO:0008006" key="5">
    <source>
        <dbReference type="Google" id="ProtNLM"/>
    </source>
</evidence>
<name>A0A543J308_9ACTN</name>
<feature type="region of interest" description="Disordered" evidence="2">
    <location>
        <begin position="1"/>
        <end position="166"/>
    </location>
</feature>
<evidence type="ECO:0000256" key="1">
    <source>
        <dbReference type="ARBA" id="ARBA00022729"/>
    </source>
</evidence>
<keyword evidence="1" id="KW-0732">Signal</keyword>
<gene>
    <name evidence="3" type="ORF">FHX40_3944</name>
</gene>
<proteinExistence type="predicted"/>
<evidence type="ECO:0000313" key="3">
    <source>
        <dbReference type="EMBL" id="TQM77188.1"/>
    </source>
</evidence>
<dbReference type="Proteomes" id="UP000319213">
    <property type="component" value="Unassembled WGS sequence"/>
</dbReference>
<feature type="compositionally biased region" description="Low complexity" evidence="2">
    <location>
        <begin position="81"/>
        <end position="92"/>
    </location>
</feature>
<feature type="compositionally biased region" description="Pro residues" evidence="2">
    <location>
        <begin position="124"/>
        <end position="157"/>
    </location>
</feature>
<dbReference type="AlphaFoldDB" id="A0A543J308"/>
<dbReference type="EMBL" id="VFPQ01000001">
    <property type="protein sequence ID" value="TQM77188.1"/>
    <property type="molecule type" value="Genomic_DNA"/>
</dbReference>
<comment type="caution">
    <text evidence="3">The sequence shown here is derived from an EMBL/GenBank/DDBJ whole genome shotgun (WGS) entry which is preliminary data.</text>
</comment>
<reference evidence="3 4" key="1">
    <citation type="submission" date="2019-06" db="EMBL/GenBank/DDBJ databases">
        <title>Sequencing the genomes of 1000 actinobacteria strains.</title>
        <authorList>
            <person name="Klenk H.-P."/>
        </authorList>
    </citation>
    <scope>NUCLEOTIDE SEQUENCE [LARGE SCALE GENOMIC DNA]</scope>
    <source>
        <strain evidence="3 4">DSM 43186</strain>
    </source>
</reference>
<feature type="compositionally biased region" description="Low complexity" evidence="2">
    <location>
        <begin position="22"/>
        <end position="35"/>
    </location>
</feature>